<comment type="caution">
    <text evidence="8">The sequence shown here is derived from an EMBL/GenBank/DDBJ whole genome shotgun (WGS) entry which is preliminary data.</text>
</comment>
<dbReference type="GO" id="GO:0012505">
    <property type="term" value="C:endomembrane system"/>
    <property type="evidence" value="ECO:0007669"/>
    <property type="project" value="UniProtKB-SubCell"/>
</dbReference>
<evidence type="ECO:0000256" key="3">
    <source>
        <dbReference type="ARBA" id="ARBA00022729"/>
    </source>
</evidence>
<dbReference type="Proteomes" id="UP001642360">
    <property type="component" value="Unassembled WGS sequence"/>
</dbReference>
<proteinExistence type="inferred from homology"/>
<gene>
    <name evidence="8" type="ORF">ILEXP_LOCUS11431</name>
</gene>
<evidence type="ECO:0000256" key="2">
    <source>
        <dbReference type="ARBA" id="ARBA00022692"/>
    </source>
</evidence>
<sequence length="181" mass="19676">MERNQYGFVLIFSVVIALGLVSFSLCFAAEFKRSKKGDLRIDGKLCYLPESGAFVLGIAALICLFIAQILGNVLVCRNLCSGRQRSSCKAKKPTSSSTFLVLSWISFGIALILIGAATSMNQRQPFGEGWLDRECYIVKDGVYIGSAVLVLITVSSSLVSAILTKMKSQLEKGQKVHAQVE</sequence>
<dbReference type="PANTHER" id="PTHR31769">
    <property type="entry name" value="OS07G0462200 PROTEIN-RELATED"/>
    <property type="match status" value="1"/>
</dbReference>
<feature type="transmembrane region" description="Helical" evidence="7">
    <location>
        <begin position="52"/>
        <end position="76"/>
    </location>
</feature>
<reference evidence="8 9" key="1">
    <citation type="submission" date="2024-02" db="EMBL/GenBank/DDBJ databases">
        <authorList>
            <person name="Vignale AGUSTIN F."/>
            <person name="Sosa J E."/>
            <person name="Modenutti C."/>
        </authorList>
    </citation>
    <scope>NUCLEOTIDE SEQUENCE [LARGE SCALE GENOMIC DNA]</scope>
</reference>
<evidence type="ECO:0000313" key="8">
    <source>
        <dbReference type="EMBL" id="CAK9143711.1"/>
    </source>
</evidence>
<keyword evidence="4 7" id="KW-1133">Transmembrane helix</keyword>
<keyword evidence="9" id="KW-1185">Reference proteome</keyword>
<comment type="similarity">
    <text evidence="6">Belongs to the DESIGUAL family.</text>
</comment>
<evidence type="ECO:0000256" key="5">
    <source>
        <dbReference type="ARBA" id="ARBA00023136"/>
    </source>
</evidence>
<keyword evidence="2 7" id="KW-0812">Transmembrane</keyword>
<dbReference type="InterPro" id="IPR009606">
    <property type="entry name" value="DEAL/Modifying_wall_lignin1/2"/>
</dbReference>
<evidence type="ECO:0000256" key="4">
    <source>
        <dbReference type="ARBA" id="ARBA00022989"/>
    </source>
</evidence>
<evidence type="ECO:0000313" key="9">
    <source>
        <dbReference type="Proteomes" id="UP001642360"/>
    </source>
</evidence>
<accession>A0ABC8RHN3</accession>
<evidence type="ECO:0000256" key="1">
    <source>
        <dbReference type="ARBA" id="ARBA00004127"/>
    </source>
</evidence>
<keyword evidence="5 7" id="KW-0472">Membrane</keyword>
<comment type="subcellular location">
    <subcellularLocation>
        <location evidence="1">Endomembrane system</location>
        <topology evidence="1">Multi-pass membrane protein</topology>
    </subcellularLocation>
</comment>
<feature type="transmembrane region" description="Helical" evidence="7">
    <location>
        <begin position="141"/>
        <end position="163"/>
    </location>
</feature>
<dbReference type="InterPro" id="IPR052222">
    <property type="entry name" value="DESIGUAL"/>
</dbReference>
<evidence type="ECO:0000256" key="7">
    <source>
        <dbReference type="SAM" id="Phobius"/>
    </source>
</evidence>
<name>A0ABC8RHN3_9AQUA</name>
<organism evidence="8 9">
    <name type="scientific">Ilex paraguariensis</name>
    <name type="common">yerba mate</name>
    <dbReference type="NCBI Taxonomy" id="185542"/>
    <lineage>
        <taxon>Eukaryota</taxon>
        <taxon>Viridiplantae</taxon>
        <taxon>Streptophyta</taxon>
        <taxon>Embryophyta</taxon>
        <taxon>Tracheophyta</taxon>
        <taxon>Spermatophyta</taxon>
        <taxon>Magnoliopsida</taxon>
        <taxon>eudicotyledons</taxon>
        <taxon>Gunneridae</taxon>
        <taxon>Pentapetalae</taxon>
        <taxon>asterids</taxon>
        <taxon>campanulids</taxon>
        <taxon>Aquifoliales</taxon>
        <taxon>Aquifoliaceae</taxon>
        <taxon>Ilex</taxon>
    </lineage>
</organism>
<dbReference type="AlphaFoldDB" id="A0ABC8RHN3"/>
<feature type="transmembrane region" description="Helical" evidence="7">
    <location>
        <begin position="97"/>
        <end position="121"/>
    </location>
</feature>
<keyword evidence="3" id="KW-0732">Signal</keyword>
<dbReference type="Pfam" id="PF06749">
    <property type="entry name" value="DUF1218"/>
    <property type="match status" value="1"/>
</dbReference>
<dbReference type="EMBL" id="CAUOFW020001325">
    <property type="protein sequence ID" value="CAK9143711.1"/>
    <property type="molecule type" value="Genomic_DNA"/>
</dbReference>
<evidence type="ECO:0000256" key="6">
    <source>
        <dbReference type="ARBA" id="ARBA00029467"/>
    </source>
</evidence>
<protein>
    <submittedName>
        <fullName evidence="8">Uncharacterized protein</fullName>
    </submittedName>
</protein>